<dbReference type="EMBL" id="JAUSUG010000006">
    <property type="protein sequence ID" value="MDQ0254547.1"/>
    <property type="molecule type" value="Genomic_DNA"/>
</dbReference>
<organism evidence="1 2">
    <name type="scientific">Evansella vedderi</name>
    <dbReference type="NCBI Taxonomy" id="38282"/>
    <lineage>
        <taxon>Bacteria</taxon>
        <taxon>Bacillati</taxon>
        <taxon>Bacillota</taxon>
        <taxon>Bacilli</taxon>
        <taxon>Bacillales</taxon>
        <taxon>Bacillaceae</taxon>
        <taxon>Evansella</taxon>
    </lineage>
</organism>
<evidence type="ECO:0000313" key="2">
    <source>
        <dbReference type="Proteomes" id="UP001230005"/>
    </source>
</evidence>
<name>A0ABT9ZUZ2_9BACI</name>
<keyword evidence="2" id="KW-1185">Reference proteome</keyword>
<gene>
    <name evidence="1" type="ORF">J2S74_001926</name>
</gene>
<reference evidence="1 2" key="1">
    <citation type="submission" date="2023-07" db="EMBL/GenBank/DDBJ databases">
        <title>Genomic Encyclopedia of Type Strains, Phase IV (KMG-IV): sequencing the most valuable type-strain genomes for metagenomic binning, comparative biology and taxonomic classification.</title>
        <authorList>
            <person name="Goeker M."/>
        </authorList>
    </citation>
    <scope>NUCLEOTIDE SEQUENCE [LARGE SCALE GENOMIC DNA]</scope>
    <source>
        <strain evidence="1 2">DSM 9768</strain>
    </source>
</reference>
<sequence length="76" mass="9024">MDEKELIKVILHRLAKIEQEMMKRKDLVDIMEQLVIHEESLENIHDALGNLKSSVEIKHMENINADEILLRSIREY</sequence>
<evidence type="ECO:0000313" key="1">
    <source>
        <dbReference type="EMBL" id="MDQ0254547.1"/>
    </source>
</evidence>
<proteinExistence type="predicted"/>
<protein>
    <submittedName>
        <fullName evidence="1">K+/H+ antiporter YhaU regulatory subunit KhtT</fullName>
    </submittedName>
</protein>
<comment type="caution">
    <text evidence="1">The sequence shown here is derived from an EMBL/GenBank/DDBJ whole genome shotgun (WGS) entry which is preliminary data.</text>
</comment>
<dbReference type="Proteomes" id="UP001230005">
    <property type="component" value="Unassembled WGS sequence"/>
</dbReference>
<dbReference type="RefSeq" id="WP_307324640.1">
    <property type="nucleotide sequence ID" value="NZ_JAUSUG010000006.1"/>
</dbReference>
<accession>A0ABT9ZUZ2</accession>